<feature type="domain" description="Lysidine-tRNA(Ile) synthetase C-terminal" evidence="9">
    <location>
        <begin position="381"/>
        <end position="456"/>
    </location>
</feature>
<gene>
    <name evidence="8 10" type="primary">tilS</name>
    <name evidence="10" type="ORF">IAA31_03835</name>
</gene>
<dbReference type="EC" id="6.3.4.19" evidence="8"/>
<evidence type="ECO:0000313" key="11">
    <source>
        <dbReference type="Proteomes" id="UP000824150"/>
    </source>
</evidence>
<dbReference type="NCBIfam" id="TIGR02432">
    <property type="entry name" value="lysidine_TilS_N"/>
    <property type="match status" value="1"/>
</dbReference>
<dbReference type="GO" id="GO:0005737">
    <property type="term" value="C:cytoplasm"/>
    <property type="evidence" value="ECO:0007669"/>
    <property type="project" value="UniProtKB-SubCell"/>
</dbReference>
<dbReference type="InterPro" id="IPR014729">
    <property type="entry name" value="Rossmann-like_a/b/a_fold"/>
</dbReference>
<dbReference type="EMBL" id="JAHLFG010000039">
    <property type="protein sequence ID" value="MBU3826603.1"/>
    <property type="molecule type" value="Genomic_DNA"/>
</dbReference>
<evidence type="ECO:0000256" key="4">
    <source>
        <dbReference type="ARBA" id="ARBA00022694"/>
    </source>
</evidence>
<comment type="subcellular location">
    <subcellularLocation>
        <location evidence="1 8">Cytoplasm</location>
    </subcellularLocation>
</comment>
<name>A0A9E2KNX8_9GAMM</name>
<dbReference type="InterPro" id="IPR011063">
    <property type="entry name" value="TilS/TtcA_N"/>
</dbReference>
<dbReference type="AlphaFoldDB" id="A0A9E2KNX8"/>
<dbReference type="GO" id="GO:0006400">
    <property type="term" value="P:tRNA modification"/>
    <property type="evidence" value="ECO:0007669"/>
    <property type="project" value="UniProtKB-UniRule"/>
</dbReference>
<reference evidence="10" key="2">
    <citation type="submission" date="2021-04" db="EMBL/GenBank/DDBJ databases">
        <authorList>
            <person name="Gilroy R."/>
        </authorList>
    </citation>
    <scope>NUCLEOTIDE SEQUENCE</scope>
    <source>
        <strain evidence="10">687</strain>
    </source>
</reference>
<evidence type="ECO:0000256" key="3">
    <source>
        <dbReference type="ARBA" id="ARBA00022598"/>
    </source>
</evidence>
<protein>
    <recommendedName>
        <fullName evidence="8">tRNA(Ile)-lysidine synthase</fullName>
        <ecNumber evidence="8">6.3.4.19</ecNumber>
    </recommendedName>
    <alternativeName>
        <fullName evidence="8">tRNA(Ile)-2-lysyl-cytidine synthase</fullName>
    </alternativeName>
    <alternativeName>
        <fullName evidence="8">tRNA(Ile)-lysidine synthetase</fullName>
    </alternativeName>
</protein>
<dbReference type="NCBIfam" id="TIGR02433">
    <property type="entry name" value="lysidine_TilS_C"/>
    <property type="match status" value="1"/>
</dbReference>
<evidence type="ECO:0000256" key="5">
    <source>
        <dbReference type="ARBA" id="ARBA00022741"/>
    </source>
</evidence>
<dbReference type="InterPro" id="IPR012796">
    <property type="entry name" value="Lysidine-tRNA-synth_C"/>
</dbReference>
<dbReference type="InterPro" id="IPR012094">
    <property type="entry name" value="tRNA_Ile_lys_synt"/>
</dbReference>
<comment type="similarity">
    <text evidence="8">Belongs to the tRNA(Ile)-lysidine synthase family.</text>
</comment>
<keyword evidence="3 8" id="KW-0436">Ligase</keyword>
<reference evidence="10" key="1">
    <citation type="journal article" date="2021" name="PeerJ">
        <title>Extensive microbial diversity within the chicken gut microbiome revealed by metagenomics and culture.</title>
        <authorList>
            <person name="Gilroy R."/>
            <person name="Ravi A."/>
            <person name="Getino M."/>
            <person name="Pursley I."/>
            <person name="Horton D.L."/>
            <person name="Alikhan N.F."/>
            <person name="Baker D."/>
            <person name="Gharbi K."/>
            <person name="Hall N."/>
            <person name="Watson M."/>
            <person name="Adriaenssens E.M."/>
            <person name="Foster-Nyarko E."/>
            <person name="Jarju S."/>
            <person name="Secka A."/>
            <person name="Antonio M."/>
            <person name="Oren A."/>
            <person name="Chaudhuri R.R."/>
            <person name="La Ragione R."/>
            <person name="Hildebrand F."/>
            <person name="Pallen M.J."/>
        </authorList>
    </citation>
    <scope>NUCLEOTIDE SEQUENCE</scope>
    <source>
        <strain evidence="10">687</strain>
    </source>
</reference>
<dbReference type="SMART" id="SM00977">
    <property type="entry name" value="TilS_C"/>
    <property type="match status" value="1"/>
</dbReference>
<dbReference type="Pfam" id="PF01171">
    <property type="entry name" value="ATP_bind_3"/>
    <property type="match status" value="1"/>
</dbReference>
<dbReference type="SUPFAM" id="SSF52402">
    <property type="entry name" value="Adenine nucleotide alpha hydrolases-like"/>
    <property type="match status" value="1"/>
</dbReference>
<sequence length="469" mass="52448">MATAKEQYSKAKAQEIVWRLADKLAAAVRPTCLCVGLSGGPDSTLLLYLCRELCARHVGFSVKAVHCIHGLDADDPIWLAHCQKLCAHLKVKLTVKKLNIVYQKRISPEDSSRQERYRALLEEVGDGCLCLGHQADDNCENFFLALKRGSGPQGLSGMRLVTRDARGLIARPLLTLSRAQVEALTQALNLPTVFDISNTYLKFERNFVRLQVLPLMQTRFAKIKQAVARSQELCALEHDLALRFIAPQLQARVDDKAVRFDCSGLDFQDEHLCLMLLRSFCQEKLRLPPELNRLREAIRLMQGQNGAVGLISLEDGYTLRRSGNYLYLVPPLHLPKLSPTEQKVGVKLQPGQTLQSGDFCYSLQEATDDEGLTFSLPTPELTLIFKAPGQTMLQPRGRAHRRSLKKLYGEYHIPSWLRPALPLFADVSGHTLGLAAAFCCAAADTSGPLYTLKVYWQTREQYLNFTSGI</sequence>
<comment type="function">
    <text evidence="8">Ligates lysine onto the cytidine present at position 34 of the AUA codon-specific tRNA(Ile) that contains the anticodon CAU, in an ATP-dependent manner. Cytidine is converted to lysidine, thus changing the amino acid specificity of the tRNA from methionine to isoleucine.</text>
</comment>
<dbReference type="SUPFAM" id="SSF56037">
    <property type="entry name" value="PheT/TilS domain"/>
    <property type="match status" value="1"/>
</dbReference>
<proteinExistence type="inferred from homology"/>
<comment type="catalytic activity">
    <reaction evidence="7 8">
        <text>cytidine(34) in tRNA(Ile2) + L-lysine + ATP = lysidine(34) in tRNA(Ile2) + AMP + diphosphate + H(+)</text>
        <dbReference type="Rhea" id="RHEA:43744"/>
        <dbReference type="Rhea" id="RHEA-COMP:10625"/>
        <dbReference type="Rhea" id="RHEA-COMP:10670"/>
        <dbReference type="ChEBI" id="CHEBI:15378"/>
        <dbReference type="ChEBI" id="CHEBI:30616"/>
        <dbReference type="ChEBI" id="CHEBI:32551"/>
        <dbReference type="ChEBI" id="CHEBI:33019"/>
        <dbReference type="ChEBI" id="CHEBI:82748"/>
        <dbReference type="ChEBI" id="CHEBI:83665"/>
        <dbReference type="ChEBI" id="CHEBI:456215"/>
        <dbReference type="EC" id="6.3.4.19"/>
    </reaction>
</comment>
<accession>A0A9E2KNX8</accession>
<evidence type="ECO:0000256" key="6">
    <source>
        <dbReference type="ARBA" id="ARBA00022840"/>
    </source>
</evidence>
<dbReference type="PANTHER" id="PTHR43033:SF1">
    <property type="entry name" value="TRNA(ILE)-LYSIDINE SYNTHASE-RELATED"/>
    <property type="match status" value="1"/>
</dbReference>
<comment type="domain">
    <text evidence="8">The N-terminal region contains the highly conserved SGGXDS motif, predicted to be a P-loop motif involved in ATP binding.</text>
</comment>
<evidence type="ECO:0000259" key="9">
    <source>
        <dbReference type="SMART" id="SM00977"/>
    </source>
</evidence>
<evidence type="ECO:0000313" key="10">
    <source>
        <dbReference type="EMBL" id="MBU3826603.1"/>
    </source>
</evidence>
<dbReference type="GO" id="GO:0032267">
    <property type="term" value="F:tRNA(Ile)-lysidine synthase activity"/>
    <property type="evidence" value="ECO:0007669"/>
    <property type="project" value="UniProtKB-EC"/>
</dbReference>
<dbReference type="Gene3D" id="3.40.50.620">
    <property type="entry name" value="HUPs"/>
    <property type="match status" value="1"/>
</dbReference>
<evidence type="ECO:0000256" key="8">
    <source>
        <dbReference type="HAMAP-Rule" id="MF_01161"/>
    </source>
</evidence>
<dbReference type="GO" id="GO:0005524">
    <property type="term" value="F:ATP binding"/>
    <property type="evidence" value="ECO:0007669"/>
    <property type="project" value="UniProtKB-UniRule"/>
</dbReference>
<dbReference type="CDD" id="cd01992">
    <property type="entry name" value="TilS_N"/>
    <property type="match status" value="1"/>
</dbReference>
<comment type="caution">
    <text evidence="10">The sequence shown here is derived from an EMBL/GenBank/DDBJ whole genome shotgun (WGS) entry which is preliminary data.</text>
</comment>
<keyword evidence="6 8" id="KW-0067">ATP-binding</keyword>
<dbReference type="InterPro" id="IPR012795">
    <property type="entry name" value="tRNA_Ile_lys_synt_N"/>
</dbReference>
<feature type="binding site" evidence="8">
    <location>
        <begin position="38"/>
        <end position="43"/>
    </location>
    <ligand>
        <name>ATP</name>
        <dbReference type="ChEBI" id="CHEBI:30616"/>
    </ligand>
</feature>
<dbReference type="Proteomes" id="UP000824150">
    <property type="component" value="Unassembled WGS sequence"/>
</dbReference>
<evidence type="ECO:0000256" key="2">
    <source>
        <dbReference type="ARBA" id="ARBA00022490"/>
    </source>
</evidence>
<dbReference type="PANTHER" id="PTHR43033">
    <property type="entry name" value="TRNA(ILE)-LYSIDINE SYNTHASE-RELATED"/>
    <property type="match status" value="1"/>
</dbReference>
<dbReference type="Pfam" id="PF11734">
    <property type="entry name" value="TilS_C"/>
    <property type="match status" value="1"/>
</dbReference>
<keyword evidence="4 8" id="KW-0819">tRNA processing</keyword>
<keyword evidence="2 8" id="KW-0963">Cytoplasm</keyword>
<organism evidence="10 11">
    <name type="scientific">Candidatus Anaerobiospirillum merdipullorum</name>
    <dbReference type="NCBI Taxonomy" id="2838450"/>
    <lineage>
        <taxon>Bacteria</taxon>
        <taxon>Pseudomonadati</taxon>
        <taxon>Pseudomonadota</taxon>
        <taxon>Gammaproteobacteria</taxon>
        <taxon>Aeromonadales</taxon>
        <taxon>Succinivibrionaceae</taxon>
        <taxon>Anaerobiospirillum</taxon>
    </lineage>
</organism>
<dbReference type="HAMAP" id="MF_01161">
    <property type="entry name" value="tRNA_Ile_lys_synt"/>
    <property type="match status" value="1"/>
</dbReference>
<evidence type="ECO:0000256" key="7">
    <source>
        <dbReference type="ARBA" id="ARBA00048539"/>
    </source>
</evidence>
<evidence type="ECO:0000256" key="1">
    <source>
        <dbReference type="ARBA" id="ARBA00004496"/>
    </source>
</evidence>
<keyword evidence="5 8" id="KW-0547">Nucleotide-binding</keyword>